<dbReference type="Proteomes" id="UP001057402">
    <property type="component" value="Chromosome 4"/>
</dbReference>
<evidence type="ECO:0000313" key="2">
    <source>
        <dbReference type="Proteomes" id="UP001057402"/>
    </source>
</evidence>
<gene>
    <name evidence="1" type="ORF">MLD38_011725</name>
</gene>
<proteinExistence type="predicted"/>
<evidence type="ECO:0000313" key="1">
    <source>
        <dbReference type="EMBL" id="KAI4373617.1"/>
    </source>
</evidence>
<sequence length="366" mass="39663">MNALQGVQSAVLSIEKLSVAFCTDPADRSFHQNSNLWNLSMSTHALGNALLSIGYSGCMVVLLLKFVDYFASLNLDSAPQTHRDESSNELNMCSTLSDVQEGEQLPCSLVNQAFAVAVGKVLNGYKSALNTLCPSIGSRCSSGGSCSPVDVSRGVGCLTNVVLSGISFLEVYLHTKELRTHVEALGSICKLYNGSASSPSSSLEHIIATGVAGFCKFPRSGYLLSYLYQQLQVADPTHCRLLKYLFVQSCGPYFSFIRSWIYKAEINDPYKEYIVAHGHNTLDCNAGNDLVTSVQVKDMIDLQAVHMNYLSESLHVCFLSRGTQDISGAIQSILQSAIEFHDIVNRGVREAIDDGDPMGCVTLRGG</sequence>
<dbReference type="EMBL" id="CM042883">
    <property type="protein sequence ID" value="KAI4373617.1"/>
    <property type="molecule type" value="Genomic_DNA"/>
</dbReference>
<name>A0ACB9R3K6_9MYRT</name>
<reference evidence="2" key="1">
    <citation type="journal article" date="2023" name="Front. Plant Sci.">
        <title>Chromosomal-level genome assembly of Melastoma candidum provides insights into trichome evolution.</title>
        <authorList>
            <person name="Zhong Y."/>
            <person name="Wu W."/>
            <person name="Sun C."/>
            <person name="Zou P."/>
            <person name="Liu Y."/>
            <person name="Dai S."/>
            <person name="Zhou R."/>
        </authorList>
    </citation>
    <scope>NUCLEOTIDE SEQUENCE [LARGE SCALE GENOMIC DNA]</scope>
</reference>
<protein>
    <submittedName>
        <fullName evidence="1">Uncharacterized protein</fullName>
    </submittedName>
</protein>
<comment type="caution">
    <text evidence="1">The sequence shown here is derived from an EMBL/GenBank/DDBJ whole genome shotgun (WGS) entry which is preliminary data.</text>
</comment>
<organism evidence="1 2">
    <name type="scientific">Melastoma candidum</name>
    <dbReference type="NCBI Taxonomy" id="119954"/>
    <lineage>
        <taxon>Eukaryota</taxon>
        <taxon>Viridiplantae</taxon>
        <taxon>Streptophyta</taxon>
        <taxon>Embryophyta</taxon>
        <taxon>Tracheophyta</taxon>
        <taxon>Spermatophyta</taxon>
        <taxon>Magnoliopsida</taxon>
        <taxon>eudicotyledons</taxon>
        <taxon>Gunneridae</taxon>
        <taxon>Pentapetalae</taxon>
        <taxon>rosids</taxon>
        <taxon>malvids</taxon>
        <taxon>Myrtales</taxon>
        <taxon>Melastomataceae</taxon>
        <taxon>Melastomatoideae</taxon>
        <taxon>Melastomateae</taxon>
        <taxon>Melastoma</taxon>
    </lineage>
</organism>
<accession>A0ACB9R3K6</accession>
<keyword evidence="2" id="KW-1185">Reference proteome</keyword>